<evidence type="ECO:0000256" key="3">
    <source>
        <dbReference type="ARBA" id="ARBA00023125"/>
    </source>
</evidence>
<sequence length="302" mass="33846">MLDYIALFIHVVQQGGLSKAAQALSLPAATVTRRLQKLEQKLGSQLLHRSSRQLVLTQEGEVYYQAYAHLVEQFEQTRQQLSSDMKSLRGHLRVLAPSNISHGYLRPMWISFTRGYPAIRLELILGNQLQDIVAQQADFALRIGPQPDSQLYQQKLGQIDKVLVASPGYLSIHGRPSHPSDLRDHRLVGTNLSPRWQLQTPAAGTEFELYPKLSALSNDTGFIKYLALDGQGIALLPLTEVMAELATGDLVLVLPAWQGDVREIYAIWPSGRLLNERAKCLRDHIRHYLRIHPIGLPSNNAS</sequence>
<comment type="caution">
    <text evidence="6">The sequence shown here is derived from an EMBL/GenBank/DDBJ whole genome shotgun (WGS) entry which is preliminary data.</text>
</comment>
<organism evidence="6 7">
    <name type="scientific">Bowmanella dokdonensis</name>
    <dbReference type="NCBI Taxonomy" id="751969"/>
    <lineage>
        <taxon>Bacteria</taxon>
        <taxon>Pseudomonadati</taxon>
        <taxon>Pseudomonadota</taxon>
        <taxon>Gammaproteobacteria</taxon>
        <taxon>Alteromonadales</taxon>
        <taxon>Alteromonadaceae</taxon>
        <taxon>Bowmanella</taxon>
    </lineage>
</organism>
<dbReference type="PANTHER" id="PTHR30537:SF5">
    <property type="entry name" value="HTH-TYPE TRANSCRIPTIONAL ACTIVATOR TTDR-RELATED"/>
    <property type="match status" value="1"/>
</dbReference>
<evidence type="ECO:0000256" key="1">
    <source>
        <dbReference type="ARBA" id="ARBA00009437"/>
    </source>
</evidence>
<reference evidence="6" key="1">
    <citation type="submission" date="2021-03" db="EMBL/GenBank/DDBJ databases">
        <title>novel species isolated from a fishpond in China.</title>
        <authorList>
            <person name="Lu H."/>
            <person name="Cai Z."/>
        </authorList>
    </citation>
    <scope>NUCLEOTIDE SEQUENCE</scope>
    <source>
        <strain evidence="6">JCM 30855</strain>
    </source>
</reference>
<evidence type="ECO:0000256" key="2">
    <source>
        <dbReference type="ARBA" id="ARBA00023015"/>
    </source>
</evidence>
<dbReference type="FunFam" id="1.10.10.10:FF:000001">
    <property type="entry name" value="LysR family transcriptional regulator"/>
    <property type="match status" value="1"/>
</dbReference>
<protein>
    <submittedName>
        <fullName evidence="6">LysR family transcriptional regulator</fullName>
    </submittedName>
</protein>
<evidence type="ECO:0000313" key="6">
    <source>
        <dbReference type="EMBL" id="MBN7827710.1"/>
    </source>
</evidence>
<keyword evidence="4" id="KW-0804">Transcription</keyword>
<dbReference type="GO" id="GO:0043565">
    <property type="term" value="F:sequence-specific DNA binding"/>
    <property type="evidence" value="ECO:0007669"/>
    <property type="project" value="TreeGrafter"/>
</dbReference>
<dbReference type="Proteomes" id="UP000664654">
    <property type="component" value="Unassembled WGS sequence"/>
</dbReference>
<keyword evidence="7" id="KW-1185">Reference proteome</keyword>
<dbReference type="RefSeq" id="WP_206575819.1">
    <property type="nucleotide sequence ID" value="NZ_JAFKCV010000025.1"/>
</dbReference>
<feature type="domain" description="HTH lysR-type" evidence="5">
    <location>
        <begin position="1"/>
        <end position="57"/>
    </location>
</feature>
<dbReference type="EMBL" id="JAFKCV010000025">
    <property type="protein sequence ID" value="MBN7827710.1"/>
    <property type="molecule type" value="Genomic_DNA"/>
</dbReference>
<dbReference type="InterPro" id="IPR058163">
    <property type="entry name" value="LysR-type_TF_proteobact-type"/>
</dbReference>
<name>A0A939DT61_9ALTE</name>
<dbReference type="CDD" id="cd08422">
    <property type="entry name" value="PBP2_CrgA_like"/>
    <property type="match status" value="1"/>
</dbReference>
<evidence type="ECO:0000313" key="7">
    <source>
        <dbReference type="Proteomes" id="UP000664654"/>
    </source>
</evidence>
<accession>A0A939DT61</accession>
<proteinExistence type="inferred from homology"/>
<evidence type="ECO:0000259" key="5">
    <source>
        <dbReference type="PROSITE" id="PS50931"/>
    </source>
</evidence>
<dbReference type="AlphaFoldDB" id="A0A939DT61"/>
<gene>
    <name evidence="6" type="ORF">J0A66_20935</name>
</gene>
<comment type="similarity">
    <text evidence="1">Belongs to the LysR transcriptional regulatory family.</text>
</comment>
<dbReference type="Gene3D" id="3.40.190.290">
    <property type="match status" value="1"/>
</dbReference>
<dbReference type="GO" id="GO:0003700">
    <property type="term" value="F:DNA-binding transcription factor activity"/>
    <property type="evidence" value="ECO:0007669"/>
    <property type="project" value="InterPro"/>
</dbReference>
<dbReference type="PANTHER" id="PTHR30537">
    <property type="entry name" value="HTH-TYPE TRANSCRIPTIONAL REGULATOR"/>
    <property type="match status" value="1"/>
</dbReference>
<dbReference type="Gene3D" id="1.10.10.10">
    <property type="entry name" value="Winged helix-like DNA-binding domain superfamily/Winged helix DNA-binding domain"/>
    <property type="match status" value="1"/>
</dbReference>
<dbReference type="InterPro" id="IPR005119">
    <property type="entry name" value="LysR_subst-bd"/>
</dbReference>
<evidence type="ECO:0000256" key="4">
    <source>
        <dbReference type="ARBA" id="ARBA00023163"/>
    </source>
</evidence>
<keyword evidence="2" id="KW-0805">Transcription regulation</keyword>
<dbReference type="InterPro" id="IPR036388">
    <property type="entry name" value="WH-like_DNA-bd_sf"/>
</dbReference>
<keyword evidence="3" id="KW-0238">DNA-binding</keyword>
<dbReference type="GO" id="GO:0006351">
    <property type="term" value="P:DNA-templated transcription"/>
    <property type="evidence" value="ECO:0007669"/>
    <property type="project" value="TreeGrafter"/>
</dbReference>
<dbReference type="SUPFAM" id="SSF53850">
    <property type="entry name" value="Periplasmic binding protein-like II"/>
    <property type="match status" value="1"/>
</dbReference>
<dbReference type="PROSITE" id="PS50931">
    <property type="entry name" value="HTH_LYSR"/>
    <property type="match status" value="1"/>
</dbReference>
<dbReference type="Pfam" id="PF03466">
    <property type="entry name" value="LysR_substrate"/>
    <property type="match status" value="1"/>
</dbReference>
<dbReference type="Pfam" id="PF00126">
    <property type="entry name" value="HTH_1"/>
    <property type="match status" value="1"/>
</dbReference>
<dbReference type="SUPFAM" id="SSF46785">
    <property type="entry name" value="Winged helix' DNA-binding domain"/>
    <property type="match status" value="1"/>
</dbReference>
<dbReference type="InterPro" id="IPR036390">
    <property type="entry name" value="WH_DNA-bd_sf"/>
</dbReference>
<dbReference type="InterPro" id="IPR000847">
    <property type="entry name" value="LysR_HTH_N"/>
</dbReference>